<dbReference type="Proteomes" id="UP000694923">
    <property type="component" value="Unplaced"/>
</dbReference>
<evidence type="ECO:0000256" key="10">
    <source>
        <dbReference type="ARBA" id="ARBA00023224"/>
    </source>
</evidence>
<evidence type="ECO:0000256" key="12">
    <source>
        <dbReference type="SAM" id="Phobius"/>
    </source>
</evidence>
<reference evidence="14" key="1">
    <citation type="submission" date="2025-08" db="UniProtKB">
        <authorList>
            <consortium name="RefSeq"/>
        </authorList>
    </citation>
    <scope>IDENTIFICATION</scope>
</reference>
<dbReference type="SUPFAM" id="SSF81321">
    <property type="entry name" value="Family A G protein-coupled receptor-like"/>
    <property type="match status" value="1"/>
</dbReference>
<dbReference type="PANTHER" id="PTHR11394:SF27">
    <property type="entry name" value="TASTE RECEPTOR TYPE 2 MEMBER 20"/>
    <property type="match status" value="1"/>
</dbReference>
<evidence type="ECO:0000256" key="11">
    <source>
        <dbReference type="RuleBase" id="RU004423"/>
    </source>
</evidence>
<name>A0ABM0Q6A3_GALVR</name>
<keyword evidence="5 12" id="KW-0812">Transmembrane</keyword>
<comment type="similarity">
    <text evidence="2 11">Belongs to the G-protein coupled receptor T2R family.</text>
</comment>
<keyword evidence="9" id="KW-0675">Receptor</keyword>
<evidence type="ECO:0000256" key="8">
    <source>
        <dbReference type="ARBA" id="ARBA00023136"/>
    </source>
</evidence>
<evidence type="ECO:0000256" key="2">
    <source>
        <dbReference type="ARBA" id="ARBA00007376"/>
    </source>
</evidence>
<dbReference type="InterPro" id="IPR007960">
    <property type="entry name" value="TAS2R"/>
</dbReference>
<keyword evidence="8 12" id="KW-0472">Membrane</keyword>
<evidence type="ECO:0000313" key="13">
    <source>
        <dbReference type="Proteomes" id="UP000694923"/>
    </source>
</evidence>
<dbReference type="PANTHER" id="PTHR11394">
    <property type="entry name" value="TASTE RECEPTOR TYPE 2"/>
    <property type="match status" value="1"/>
</dbReference>
<sequence>LLLIGSLCKHLKKMQLHGKGSQDPSTQVHIKALQTVVSFLLLFAIYFLSVTVAVWNSHRLLREPGDRLLREPAFMFWEAVAIVYHSSHSFILIWGNKKLKQTFLSVFWQLRCWLKGQKPSTP</sequence>
<evidence type="ECO:0000256" key="1">
    <source>
        <dbReference type="ARBA" id="ARBA00004141"/>
    </source>
</evidence>
<accession>A0ABM0Q6A3</accession>
<evidence type="ECO:0000256" key="5">
    <source>
        <dbReference type="ARBA" id="ARBA00022692"/>
    </source>
</evidence>
<keyword evidence="10" id="KW-0807">Transducer</keyword>
<dbReference type="RefSeq" id="XP_008563894.1">
    <property type="nucleotide sequence ID" value="XM_008565672.1"/>
</dbReference>
<evidence type="ECO:0000256" key="9">
    <source>
        <dbReference type="ARBA" id="ARBA00023170"/>
    </source>
</evidence>
<evidence type="ECO:0000313" key="14">
    <source>
        <dbReference type="RefSeq" id="XP_008563894.1"/>
    </source>
</evidence>
<keyword evidence="6 12" id="KW-1133">Transmembrane helix</keyword>
<keyword evidence="4" id="KW-0716">Sensory transduction</keyword>
<evidence type="ECO:0000256" key="6">
    <source>
        <dbReference type="ARBA" id="ARBA00022989"/>
    </source>
</evidence>
<evidence type="ECO:0000256" key="7">
    <source>
        <dbReference type="ARBA" id="ARBA00023040"/>
    </source>
</evidence>
<feature type="transmembrane region" description="Helical" evidence="12">
    <location>
        <begin position="75"/>
        <end position="95"/>
    </location>
</feature>
<dbReference type="Pfam" id="PF05296">
    <property type="entry name" value="TAS2R"/>
    <property type="match status" value="1"/>
</dbReference>
<gene>
    <name evidence="14" type="primary">LOC103584826</name>
</gene>
<evidence type="ECO:0000256" key="4">
    <source>
        <dbReference type="ARBA" id="ARBA00022606"/>
    </source>
</evidence>
<comment type="subcellular location">
    <subcellularLocation>
        <location evidence="1">Membrane</location>
        <topology evidence="1">Multi-pass membrane protein</topology>
    </subcellularLocation>
</comment>
<dbReference type="GeneID" id="103584826"/>
<keyword evidence="3" id="KW-0919">Taste</keyword>
<evidence type="ECO:0000256" key="3">
    <source>
        <dbReference type="ARBA" id="ARBA00022480"/>
    </source>
</evidence>
<keyword evidence="13" id="KW-1185">Reference proteome</keyword>
<feature type="non-terminal residue" evidence="14">
    <location>
        <position position="1"/>
    </location>
</feature>
<proteinExistence type="inferred from homology"/>
<keyword evidence="7" id="KW-0297">G-protein coupled receptor</keyword>
<organism evidence="13 14">
    <name type="scientific">Galeopterus variegatus</name>
    <name type="common">Malayan flying lemur</name>
    <name type="synonym">Cynocephalus variegatus</name>
    <dbReference type="NCBI Taxonomy" id="482537"/>
    <lineage>
        <taxon>Eukaryota</taxon>
        <taxon>Metazoa</taxon>
        <taxon>Chordata</taxon>
        <taxon>Craniata</taxon>
        <taxon>Vertebrata</taxon>
        <taxon>Euteleostomi</taxon>
        <taxon>Mammalia</taxon>
        <taxon>Eutheria</taxon>
        <taxon>Euarchontoglires</taxon>
        <taxon>Dermoptera</taxon>
        <taxon>Cynocephalidae</taxon>
        <taxon>Galeopterus</taxon>
    </lineage>
</organism>
<protein>
    <submittedName>
        <fullName evidence="14">Taste receptor type 2 member 43-like</fullName>
    </submittedName>
</protein>
<feature type="transmembrane region" description="Helical" evidence="12">
    <location>
        <begin position="36"/>
        <end position="55"/>
    </location>
</feature>